<dbReference type="EMBL" id="AGNK02000661">
    <property type="status" value="NOT_ANNOTATED_CDS"/>
    <property type="molecule type" value="Genomic_DNA"/>
</dbReference>
<dbReference type="HOGENOM" id="CLU_2562703_0_0_1"/>
<protein>
    <submittedName>
        <fullName evidence="2">Uncharacterized protein</fullName>
    </submittedName>
</protein>
<dbReference type="Gramene" id="KQL22380">
    <property type="protein sequence ID" value="KQL22380"/>
    <property type="gene ID" value="SETIT_031702mg"/>
</dbReference>
<dbReference type="InParanoid" id="K3ZYM0"/>
<feature type="region of interest" description="Disordered" evidence="1">
    <location>
        <begin position="1"/>
        <end position="31"/>
    </location>
</feature>
<dbReference type="AlphaFoldDB" id="K3ZYM0"/>
<keyword evidence="3" id="KW-1185">Reference proteome</keyword>
<proteinExistence type="predicted"/>
<reference evidence="2" key="2">
    <citation type="submission" date="2018-08" db="UniProtKB">
        <authorList>
            <consortium name="EnsemblPlants"/>
        </authorList>
    </citation>
    <scope>IDENTIFICATION</scope>
    <source>
        <strain evidence="2">Yugu1</strain>
    </source>
</reference>
<evidence type="ECO:0000313" key="2">
    <source>
        <dbReference type="EnsemblPlants" id="KQL22380"/>
    </source>
</evidence>
<evidence type="ECO:0000313" key="3">
    <source>
        <dbReference type="Proteomes" id="UP000004995"/>
    </source>
</evidence>
<organism evidence="2 3">
    <name type="scientific">Setaria italica</name>
    <name type="common">Foxtail millet</name>
    <name type="synonym">Panicum italicum</name>
    <dbReference type="NCBI Taxonomy" id="4555"/>
    <lineage>
        <taxon>Eukaryota</taxon>
        <taxon>Viridiplantae</taxon>
        <taxon>Streptophyta</taxon>
        <taxon>Embryophyta</taxon>
        <taxon>Tracheophyta</taxon>
        <taxon>Spermatophyta</taxon>
        <taxon>Magnoliopsida</taxon>
        <taxon>Liliopsida</taxon>
        <taxon>Poales</taxon>
        <taxon>Poaceae</taxon>
        <taxon>PACMAD clade</taxon>
        <taxon>Panicoideae</taxon>
        <taxon>Panicodae</taxon>
        <taxon>Paniceae</taxon>
        <taxon>Cenchrinae</taxon>
        <taxon>Setaria</taxon>
    </lineage>
</organism>
<sequence>MPTPQARRPDVPPTSDPPRHRLQTHVRPASAAARRRALVRAAVAAMAPSHRQGRVPRPRLHITAVVSLTTPAAAMPPAAYHG</sequence>
<evidence type="ECO:0000256" key="1">
    <source>
        <dbReference type="SAM" id="MobiDB-lite"/>
    </source>
</evidence>
<dbReference type="Proteomes" id="UP000004995">
    <property type="component" value="Unassembled WGS sequence"/>
</dbReference>
<reference evidence="3" key="1">
    <citation type="journal article" date="2012" name="Nat. Biotechnol.">
        <title>Reference genome sequence of the model plant Setaria.</title>
        <authorList>
            <person name="Bennetzen J.L."/>
            <person name="Schmutz J."/>
            <person name="Wang H."/>
            <person name="Percifield R."/>
            <person name="Hawkins J."/>
            <person name="Pontaroli A.C."/>
            <person name="Estep M."/>
            <person name="Feng L."/>
            <person name="Vaughn J.N."/>
            <person name="Grimwood J."/>
            <person name="Jenkins J."/>
            <person name="Barry K."/>
            <person name="Lindquist E."/>
            <person name="Hellsten U."/>
            <person name="Deshpande S."/>
            <person name="Wang X."/>
            <person name="Wu X."/>
            <person name="Mitros T."/>
            <person name="Triplett J."/>
            <person name="Yang X."/>
            <person name="Ye C.Y."/>
            <person name="Mauro-Herrera M."/>
            <person name="Wang L."/>
            <person name="Li P."/>
            <person name="Sharma M."/>
            <person name="Sharma R."/>
            <person name="Ronald P.C."/>
            <person name="Panaud O."/>
            <person name="Kellogg E.A."/>
            <person name="Brutnell T.P."/>
            <person name="Doust A.N."/>
            <person name="Tuskan G.A."/>
            <person name="Rokhsar D."/>
            <person name="Devos K.M."/>
        </authorList>
    </citation>
    <scope>NUCLEOTIDE SEQUENCE [LARGE SCALE GENOMIC DNA]</scope>
    <source>
        <strain evidence="3">cv. Yugu1</strain>
    </source>
</reference>
<name>K3ZYM0_SETIT</name>
<accession>K3ZYM0</accession>
<dbReference type="EnsemblPlants" id="KQL22380">
    <property type="protein sequence ID" value="KQL22380"/>
    <property type="gene ID" value="SETIT_031702mg"/>
</dbReference>